<evidence type="ECO:0000313" key="4">
    <source>
        <dbReference type="Proteomes" id="UP000434172"/>
    </source>
</evidence>
<dbReference type="OrthoDB" id="10267539at2759"/>
<organism evidence="3 4">
    <name type="scientific">Colletotrichum asianum</name>
    <dbReference type="NCBI Taxonomy" id="702518"/>
    <lineage>
        <taxon>Eukaryota</taxon>
        <taxon>Fungi</taxon>
        <taxon>Dikarya</taxon>
        <taxon>Ascomycota</taxon>
        <taxon>Pezizomycotina</taxon>
        <taxon>Sordariomycetes</taxon>
        <taxon>Hypocreomycetidae</taxon>
        <taxon>Glomerellales</taxon>
        <taxon>Glomerellaceae</taxon>
        <taxon>Colletotrichum</taxon>
        <taxon>Colletotrichum gloeosporioides species complex</taxon>
    </lineage>
</organism>
<dbReference type="Proteomes" id="UP000434172">
    <property type="component" value="Unassembled WGS sequence"/>
</dbReference>
<evidence type="ECO:0000256" key="1">
    <source>
        <dbReference type="ARBA" id="ARBA00007673"/>
    </source>
</evidence>
<evidence type="ECO:0000313" key="3">
    <source>
        <dbReference type="EMBL" id="KAF0327360.1"/>
    </source>
</evidence>
<reference evidence="3 4" key="1">
    <citation type="submission" date="2019-12" db="EMBL/GenBank/DDBJ databases">
        <title>A genome sequence resource for the geographically widespread anthracnose pathogen Colletotrichum asianum.</title>
        <authorList>
            <person name="Meng Y."/>
        </authorList>
    </citation>
    <scope>NUCLEOTIDE SEQUENCE [LARGE SCALE GENOMIC DNA]</scope>
    <source>
        <strain evidence="3 4">ICMP 18580</strain>
    </source>
</reference>
<gene>
    <name evidence="3" type="ORF">GQ607_005549</name>
</gene>
<dbReference type="PANTHER" id="PTHR43709:SF2">
    <property type="entry name" value="DUF453 DOMAIN PROTEIN (AFU_ORTHOLOGUE AFUA_6G00360)"/>
    <property type="match status" value="1"/>
</dbReference>
<dbReference type="Pfam" id="PF04303">
    <property type="entry name" value="PrpF"/>
    <property type="match status" value="1"/>
</dbReference>
<dbReference type="GO" id="GO:0016853">
    <property type="term" value="F:isomerase activity"/>
    <property type="evidence" value="ECO:0007669"/>
    <property type="project" value="UniProtKB-KW"/>
</dbReference>
<protein>
    <submittedName>
        <fullName evidence="3">Methylitaconate delta2-delta3-isomerase</fullName>
    </submittedName>
</protein>
<name>A0A8H3WJD2_9PEZI</name>
<evidence type="ECO:0000256" key="2">
    <source>
        <dbReference type="ARBA" id="ARBA00023235"/>
    </source>
</evidence>
<keyword evidence="4" id="KW-1185">Reference proteome</keyword>
<sequence>MSAYARSGIVQALSRPKPHVGLLAPFSATISTRLHSSRSFPAIFVRGGTSNGLIIHRKDLPPLNDWHNVLPGAMGSPDPYGRQLNGIGSGISSTSKIIVLSPPSRPDVDVDYTFVQVGIKDGSLDMAGNCGNMSSAVGPMSLDESLVDNPEIEELDGHKYAAVRIFNTNTSKVILSRFRVDGNPPRYCSDGDYTMDGVPGTNSPITLSFLDPAGAKTGKALPTGNACDWLQLSNDRSIKASLVDVSNPGVFVRACDLGIPSPEDLTPQAIEADPSLKAALDEIRRAGASAMGLDPGVESVPKIVLLFSDTRSPDVDIRCLAMSMGQAHKAVPLTLALCLGAASQIPGTLAAQIVGSKPRKSVVIGHPSGKVDIGTTFEGSKIKSADLHRTARVLMKGQVFY</sequence>
<dbReference type="InterPro" id="IPR007400">
    <property type="entry name" value="PrpF-like"/>
</dbReference>
<comment type="similarity">
    <text evidence="1">Belongs to the PrpF family.</text>
</comment>
<proteinExistence type="inferred from homology"/>
<dbReference type="SUPFAM" id="SSF54506">
    <property type="entry name" value="Diaminopimelate epimerase-like"/>
    <property type="match status" value="2"/>
</dbReference>
<dbReference type="PANTHER" id="PTHR43709">
    <property type="entry name" value="ACONITATE ISOMERASE-RELATED"/>
    <property type="match status" value="1"/>
</dbReference>
<dbReference type="EMBL" id="WOWK01000024">
    <property type="protein sequence ID" value="KAF0327360.1"/>
    <property type="molecule type" value="Genomic_DNA"/>
</dbReference>
<dbReference type="Gene3D" id="3.10.310.10">
    <property type="entry name" value="Diaminopimelate Epimerase, Chain A, domain 1"/>
    <property type="match status" value="2"/>
</dbReference>
<comment type="caution">
    <text evidence="3">The sequence shown here is derived from an EMBL/GenBank/DDBJ whole genome shotgun (WGS) entry which is preliminary data.</text>
</comment>
<dbReference type="AlphaFoldDB" id="A0A8H3WJD2"/>
<keyword evidence="2 3" id="KW-0413">Isomerase</keyword>
<accession>A0A8H3WJD2</accession>